<name>A0ABV7SE92_9ACTN</name>
<sequence length="55" mass="5948">MAQTFLTRHGGTAVLTGRFVGVIRAFLPFAAGASGMPYRRFFFYSAARVAGPGHR</sequence>
<gene>
    <name evidence="1" type="ORF">ACFOZ0_12010</name>
</gene>
<dbReference type="RefSeq" id="WP_310770658.1">
    <property type="nucleotide sequence ID" value="NZ_JBHRWR010000009.1"/>
</dbReference>
<proteinExistence type="predicted"/>
<evidence type="ECO:0000313" key="1">
    <source>
        <dbReference type="EMBL" id="MFC3573987.1"/>
    </source>
</evidence>
<evidence type="ECO:0000313" key="2">
    <source>
        <dbReference type="Proteomes" id="UP001595701"/>
    </source>
</evidence>
<reference evidence="2" key="1">
    <citation type="journal article" date="2019" name="Int. J. Syst. Evol. Microbiol.">
        <title>The Global Catalogue of Microorganisms (GCM) 10K type strain sequencing project: providing services to taxonomists for standard genome sequencing and annotation.</title>
        <authorList>
            <consortium name="The Broad Institute Genomics Platform"/>
            <consortium name="The Broad Institute Genome Sequencing Center for Infectious Disease"/>
            <person name="Wu L."/>
            <person name="Ma J."/>
        </authorList>
    </citation>
    <scope>NUCLEOTIDE SEQUENCE [LARGE SCALE GENOMIC DNA]</scope>
    <source>
        <strain evidence="2">CGMCC 4.7035</strain>
    </source>
</reference>
<dbReference type="Proteomes" id="UP001595701">
    <property type="component" value="Unassembled WGS sequence"/>
</dbReference>
<keyword evidence="2" id="KW-1185">Reference proteome</keyword>
<dbReference type="EMBL" id="JBHRWR010000009">
    <property type="protein sequence ID" value="MFC3573987.1"/>
    <property type="molecule type" value="Genomic_DNA"/>
</dbReference>
<protein>
    <submittedName>
        <fullName evidence="1">VTT domain-containing protein</fullName>
    </submittedName>
</protein>
<comment type="caution">
    <text evidence="1">The sequence shown here is derived from an EMBL/GenBank/DDBJ whole genome shotgun (WGS) entry which is preliminary data.</text>
</comment>
<accession>A0ABV7SE92</accession>
<organism evidence="1 2">
    <name type="scientific">Streptomyces yaanensis</name>
    <dbReference type="NCBI Taxonomy" id="1142239"/>
    <lineage>
        <taxon>Bacteria</taxon>
        <taxon>Bacillati</taxon>
        <taxon>Actinomycetota</taxon>
        <taxon>Actinomycetes</taxon>
        <taxon>Kitasatosporales</taxon>
        <taxon>Streptomycetaceae</taxon>
        <taxon>Streptomyces</taxon>
    </lineage>
</organism>